<dbReference type="InterPro" id="IPR005616">
    <property type="entry name" value="CcmH/CycL/Ccl2/NrfF_N"/>
</dbReference>
<evidence type="ECO:0000256" key="4">
    <source>
        <dbReference type="ARBA" id="ARBA00022729"/>
    </source>
</evidence>
<sequence>MTGRRLARRVLPLLALVSLGGGRASLSPAELVRAEQVQQSLRCPICTGESIAESTNDISRAMRAEVERLVAEGRSEREIFEHFEARYGPFVLLDPPKEGANLVLWAGPLLALGLGGWWLWGILNRRQAKAETVTLSGDLEDPYLAQVQRDLAARQSGHTVTTRQKDQT</sequence>
<feature type="domain" description="CcmH/CycL/Ccl2/NrfF N-terminal" evidence="8">
    <location>
        <begin position="27"/>
        <end position="136"/>
    </location>
</feature>
<feature type="transmembrane region" description="Helical" evidence="7">
    <location>
        <begin position="102"/>
        <end position="120"/>
    </location>
</feature>
<accession>A0A431W0K1</accession>
<evidence type="ECO:0000256" key="1">
    <source>
        <dbReference type="ARBA" id="ARBA00010342"/>
    </source>
</evidence>
<evidence type="ECO:0000256" key="2">
    <source>
        <dbReference type="ARBA" id="ARBA00022617"/>
    </source>
</evidence>
<keyword evidence="7" id="KW-0472">Membrane</keyword>
<dbReference type="InterPro" id="IPR038297">
    <property type="entry name" value="CcmH/CycL/NrfF/Ccl2_sf"/>
</dbReference>
<dbReference type="PANTHER" id="PTHR47870">
    <property type="entry name" value="CYTOCHROME C-TYPE BIOGENESIS PROTEIN CCMH"/>
    <property type="match status" value="1"/>
</dbReference>
<evidence type="ECO:0000259" key="8">
    <source>
        <dbReference type="Pfam" id="PF03918"/>
    </source>
</evidence>
<keyword evidence="5" id="KW-0201">Cytochrome c-type biogenesis</keyword>
<dbReference type="CDD" id="cd16378">
    <property type="entry name" value="CcmH_N"/>
    <property type="match status" value="1"/>
</dbReference>
<keyword evidence="7" id="KW-1133">Transmembrane helix</keyword>
<keyword evidence="2 7" id="KW-0349">Heme</keyword>
<dbReference type="Gene3D" id="1.10.8.640">
    <property type="entry name" value="Cytochrome C biogenesis protein"/>
    <property type="match status" value="1"/>
</dbReference>
<protein>
    <recommendedName>
        <fullName evidence="7">Cytochrome c-type biogenesis protein</fullName>
    </recommendedName>
</protein>
<dbReference type="GO" id="GO:0017004">
    <property type="term" value="P:cytochrome complex assembly"/>
    <property type="evidence" value="ECO:0007669"/>
    <property type="project" value="UniProtKB-KW"/>
</dbReference>
<evidence type="ECO:0000256" key="7">
    <source>
        <dbReference type="RuleBase" id="RU364112"/>
    </source>
</evidence>
<reference evidence="9 10" key="1">
    <citation type="submission" date="2018-12" db="EMBL/GenBank/DDBJ databases">
        <title>Deinococcus radiophilus ATCC 27603 genome sequencing and assembly.</title>
        <authorList>
            <person name="Maclea K.S."/>
            <person name="Maynard C.R."/>
        </authorList>
    </citation>
    <scope>NUCLEOTIDE SEQUENCE [LARGE SCALE GENOMIC DNA]</scope>
    <source>
        <strain evidence="9 10">ATCC 27603</strain>
    </source>
</reference>
<evidence type="ECO:0000256" key="5">
    <source>
        <dbReference type="ARBA" id="ARBA00022748"/>
    </source>
</evidence>
<dbReference type="GO" id="GO:0046872">
    <property type="term" value="F:metal ion binding"/>
    <property type="evidence" value="ECO:0007669"/>
    <property type="project" value="UniProtKB-KW"/>
</dbReference>
<dbReference type="EMBL" id="RXPE01000006">
    <property type="protein sequence ID" value="RTR28659.1"/>
    <property type="molecule type" value="Genomic_DNA"/>
</dbReference>
<dbReference type="OrthoDB" id="9804975at2"/>
<dbReference type="Proteomes" id="UP000277766">
    <property type="component" value="Unassembled WGS sequence"/>
</dbReference>
<organism evidence="9 10">
    <name type="scientific">Deinococcus radiophilus</name>
    <dbReference type="NCBI Taxonomy" id="32062"/>
    <lineage>
        <taxon>Bacteria</taxon>
        <taxon>Thermotogati</taxon>
        <taxon>Deinococcota</taxon>
        <taxon>Deinococci</taxon>
        <taxon>Deinococcales</taxon>
        <taxon>Deinococcaceae</taxon>
        <taxon>Deinococcus</taxon>
    </lineage>
</organism>
<proteinExistence type="inferred from homology"/>
<dbReference type="RefSeq" id="WP_126351608.1">
    <property type="nucleotide sequence ID" value="NZ_CP086380.1"/>
</dbReference>
<gene>
    <name evidence="9" type="ORF">EJ104_04715</name>
</gene>
<keyword evidence="10" id="KW-1185">Reference proteome</keyword>
<dbReference type="GO" id="GO:0005886">
    <property type="term" value="C:plasma membrane"/>
    <property type="evidence" value="ECO:0007669"/>
    <property type="project" value="TreeGrafter"/>
</dbReference>
<dbReference type="PANTHER" id="PTHR47870:SF1">
    <property type="entry name" value="CYTOCHROME C-TYPE BIOGENESIS PROTEIN CCMH"/>
    <property type="match status" value="1"/>
</dbReference>
<keyword evidence="3 7" id="KW-0479">Metal-binding</keyword>
<dbReference type="AlphaFoldDB" id="A0A431W0K1"/>
<evidence type="ECO:0000313" key="10">
    <source>
        <dbReference type="Proteomes" id="UP000277766"/>
    </source>
</evidence>
<dbReference type="Pfam" id="PF03918">
    <property type="entry name" value="CcmH"/>
    <property type="match status" value="1"/>
</dbReference>
<comment type="caution">
    <text evidence="9">The sequence shown here is derived from an EMBL/GenBank/DDBJ whole genome shotgun (WGS) entry which is preliminary data.</text>
</comment>
<comment type="similarity">
    <text evidence="1 7">Belongs to the CcmH/CycL/Ccl2/NrfF family.</text>
</comment>
<evidence type="ECO:0000256" key="6">
    <source>
        <dbReference type="ARBA" id="ARBA00023004"/>
    </source>
</evidence>
<evidence type="ECO:0000313" key="9">
    <source>
        <dbReference type="EMBL" id="RTR28659.1"/>
    </source>
</evidence>
<evidence type="ECO:0000256" key="3">
    <source>
        <dbReference type="ARBA" id="ARBA00022723"/>
    </source>
</evidence>
<name>A0A431W0K1_9DEIO</name>
<keyword evidence="7" id="KW-0812">Transmembrane</keyword>
<comment type="function">
    <text evidence="7">Possible subunit of a heme lyase.</text>
</comment>
<dbReference type="InterPro" id="IPR051263">
    <property type="entry name" value="C-type_cytochrome_biogenesis"/>
</dbReference>
<keyword evidence="4 7" id="KW-0732">Signal</keyword>
<keyword evidence="6 7" id="KW-0408">Iron</keyword>